<feature type="transmembrane region" description="Helical" evidence="2">
    <location>
        <begin position="435"/>
        <end position="458"/>
    </location>
</feature>
<keyword evidence="2" id="KW-1133">Transmembrane helix</keyword>
<evidence type="ECO:0000259" key="5">
    <source>
        <dbReference type="Pfam" id="PF20990"/>
    </source>
</evidence>
<keyword evidence="3" id="KW-0732">Signal</keyword>
<evidence type="ECO:0000259" key="4">
    <source>
        <dbReference type="Pfam" id="PF09972"/>
    </source>
</evidence>
<dbReference type="AlphaFoldDB" id="A0A1F7GKG0"/>
<sequence length="590" mass="65709">MTMRKAFLLFLSIFVILNLFQDPHSKNQMLKLVQHDVEAQDISSEHIQNFATSIKINKDGTIDVKETIVYDFDGLSRHGIYRDIPYVKTNKEGKKLMMDFSDISVTDETGDSYQFSRIWEDQTLRLKIGDPDRTITGIHTYVISYRVAGALTYFSDHDELYWNVTGDDWPVPISLSTSQVDMGFPIGRTETKATCYAGAFESTDQNCKVSQESNNFFTFKADSSFQSGEGMTIVVSFPKGKVAVLEPKPFVEFWDTLFGKIIFALLFLATILWYIVYPIWIPIKWLRQGRDPKPIGTGETKAWFEPPKSTSGRALTPAEVGGLVDEKADMSDISALIVSLAQRGYLKIVEEKGKGILDRGNKFSLVKQRELAGDTGLLPYERDFFNGLFSEGDAVSLKSRKTYLYSAVENAKKGLYEQLVSSGFFTHSPERARTFYSVIGVIALTTFNIPLAFSAFLFGRHMPKKTVEGAEAAAVAKSLRNFLTSQERQLQFQAKNQMMFEKLLPFAIAFGVEKIWAERFKDLRMQPPEWYEGYSGTRFSSIYFASSLNSSFSSFQSAATTPTSSSSGFSSGFSGGSSGGGGGGGGGGSW</sequence>
<keyword evidence="2" id="KW-0472">Membrane</keyword>
<evidence type="ECO:0000256" key="2">
    <source>
        <dbReference type="SAM" id="Phobius"/>
    </source>
</evidence>
<comment type="caution">
    <text evidence="6">The sequence shown here is derived from an EMBL/GenBank/DDBJ whole genome shotgun (WGS) entry which is preliminary data.</text>
</comment>
<feature type="chain" id="PRO_5009529186" description="DUF2207 domain-containing protein" evidence="3">
    <location>
        <begin position="22"/>
        <end position="590"/>
    </location>
</feature>
<feature type="domain" description="Predicted membrane protein YciQ-like C-terminal" evidence="5">
    <location>
        <begin position="315"/>
        <end position="520"/>
    </location>
</feature>
<evidence type="ECO:0000313" key="7">
    <source>
        <dbReference type="Proteomes" id="UP000177026"/>
    </source>
</evidence>
<feature type="domain" description="DUF2207" evidence="4">
    <location>
        <begin position="47"/>
        <end position="237"/>
    </location>
</feature>
<dbReference type="Pfam" id="PF20990">
    <property type="entry name" value="DUF2207_C"/>
    <property type="match status" value="1"/>
</dbReference>
<feature type="compositionally biased region" description="Low complexity" evidence="1">
    <location>
        <begin position="561"/>
        <end position="572"/>
    </location>
</feature>
<gene>
    <name evidence="6" type="ORF">A2866_01750</name>
</gene>
<dbReference type="InterPro" id="IPR048389">
    <property type="entry name" value="YciQ-like_C"/>
</dbReference>
<dbReference type="EMBL" id="MFZI01000049">
    <property type="protein sequence ID" value="OGK19413.1"/>
    <property type="molecule type" value="Genomic_DNA"/>
</dbReference>
<dbReference type="InterPro" id="IPR018702">
    <property type="entry name" value="DUF2207"/>
</dbReference>
<evidence type="ECO:0008006" key="8">
    <source>
        <dbReference type="Google" id="ProtNLM"/>
    </source>
</evidence>
<keyword evidence="2" id="KW-0812">Transmembrane</keyword>
<name>A0A1F7GKG0_9BACT</name>
<feature type="region of interest" description="Disordered" evidence="1">
    <location>
        <begin position="561"/>
        <end position="590"/>
    </location>
</feature>
<dbReference type="Pfam" id="PF09972">
    <property type="entry name" value="DUF2207"/>
    <property type="match status" value="1"/>
</dbReference>
<feature type="compositionally biased region" description="Gly residues" evidence="1">
    <location>
        <begin position="573"/>
        <end position="590"/>
    </location>
</feature>
<protein>
    <recommendedName>
        <fullName evidence="8">DUF2207 domain-containing protein</fullName>
    </recommendedName>
</protein>
<evidence type="ECO:0000313" key="6">
    <source>
        <dbReference type="EMBL" id="OGK19413.1"/>
    </source>
</evidence>
<proteinExistence type="predicted"/>
<feature type="transmembrane region" description="Helical" evidence="2">
    <location>
        <begin position="257"/>
        <end position="280"/>
    </location>
</feature>
<feature type="signal peptide" evidence="3">
    <location>
        <begin position="1"/>
        <end position="21"/>
    </location>
</feature>
<reference evidence="6 7" key="1">
    <citation type="journal article" date="2016" name="Nat. Commun.">
        <title>Thousands of microbial genomes shed light on interconnected biogeochemical processes in an aquifer system.</title>
        <authorList>
            <person name="Anantharaman K."/>
            <person name="Brown C.T."/>
            <person name="Hug L.A."/>
            <person name="Sharon I."/>
            <person name="Castelle C.J."/>
            <person name="Probst A.J."/>
            <person name="Thomas B.C."/>
            <person name="Singh A."/>
            <person name="Wilkins M.J."/>
            <person name="Karaoz U."/>
            <person name="Brodie E.L."/>
            <person name="Williams K.H."/>
            <person name="Hubbard S.S."/>
            <person name="Banfield J.F."/>
        </authorList>
    </citation>
    <scope>NUCLEOTIDE SEQUENCE [LARGE SCALE GENOMIC DNA]</scope>
</reference>
<evidence type="ECO:0000256" key="3">
    <source>
        <dbReference type="SAM" id="SignalP"/>
    </source>
</evidence>
<evidence type="ECO:0000256" key="1">
    <source>
        <dbReference type="SAM" id="MobiDB-lite"/>
    </source>
</evidence>
<dbReference type="Proteomes" id="UP000177026">
    <property type="component" value="Unassembled WGS sequence"/>
</dbReference>
<accession>A0A1F7GKG0</accession>
<organism evidence="6 7">
    <name type="scientific">Candidatus Roizmanbacteria bacterium RIFCSPHIGHO2_01_FULL_39_8</name>
    <dbReference type="NCBI Taxonomy" id="1802033"/>
    <lineage>
        <taxon>Bacteria</taxon>
        <taxon>Candidatus Roizmaniibacteriota</taxon>
    </lineage>
</organism>